<reference evidence="1 2" key="1">
    <citation type="submission" date="2019-09" db="EMBL/GenBank/DDBJ databases">
        <title>Prevalence, distribution, and phylogeny of type two toxin-antitoxin genes possessed by Cronobacter species where C. sakazakii homologs follow sequence type lineages.</title>
        <authorList>
            <person name="Finkelstein S."/>
            <person name="Negrete F."/>
            <person name="Jang H."/>
            <person name="Gopinath G.R."/>
            <person name="Tall B.D."/>
        </authorList>
    </citation>
    <scope>NUCLEOTIDE SEQUENCE [LARGE SCALE GENOMIC DNA]</scope>
    <source>
        <strain evidence="1 2">MOD1_Comp4</strain>
    </source>
</reference>
<organism evidence="1 2">
    <name type="scientific">Cronobacter sakazakii</name>
    <name type="common">Enterobacter sakazakii</name>
    <dbReference type="NCBI Taxonomy" id="28141"/>
    <lineage>
        <taxon>Bacteria</taxon>
        <taxon>Pseudomonadati</taxon>
        <taxon>Pseudomonadota</taxon>
        <taxon>Gammaproteobacteria</taxon>
        <taxon>Enterobacterales</taxon>
        <taxon>Enterobacteriaceae</taxon>
        <taxon>Cronobacter</taxon>
    </lineage>
</organism>
<dbReference type="Gene3D" id="3.40.50.2000">
    <property type="entry name" value="Glycogen Phosphorylase B"/>
    <property type="match status" value="1"/>
</dbReference>
<gene>
    <name evidence="1" type="ORF">FZI38_09965</name>
</gene>
<dbReference type="AlphaFoldDB" id="A0AAN5X650"/>
<protein>
    <submittedName>
        <fullName evidence="1">Glycosyltransferase</fullName>
    </submittedName>
</protein>
<evidence type="ECO:0000313" key="1">
    <source>
        <dbReference type="EMBL" id="KAB0878390.1"/>
    </source>
</evidence>
<proteinExistence type="predicted"/>
<dbReference type="RefSeq" id="WP_146091993.1">
    <property type="nucleotide sequence ID" value="NZ_JAVSDN010000002.1"/>
</dbReference>
<comment type="caution">
    <text evidence="1">The sequence shown here is derived from an EMBL/GenBank/DDBJ whole genome shotgun (WGS) entry which is preliminary data.</text>
</comment>
<dbReference type="EMBL" id="WAGF01000010">
    <property type="protein sequence ID" value="KAB0878390.1"/>
    <property type="molecule type" value="Genomic_DNA"/>
</dbReference>
<sequence length="335" mass="38680">MKSEIVIAVPRFSLSGGNLISILLGEYLNKRGYEVAFHSGYKKCSVDEINLVPQTKGIINTVKNVISFFSLSLYGLFNKNYIATHHLTALFNFIKPCKFSFIQDVECDFYPKKFRFAGNFLWRNYLKSRHHIYTNQYLYEKVMPCHHSISIPGFPYMFEDKPYTFSFEESQKTLDAIVVLRDGQYKNSCGTLKLFELLLKNNLNVQLVNLSRQKLSSILAPYVNNVLKRKDFLSLLAKSKYYICMSEWEGLGLPNLEAYHLGLGIISTPIPSALLIKKHNPESVYITSNFDEVVEIIKSQKLTTPQDSEMFLRKSNEKWLDYAYEVIKKGIVYEG</sequence>
<evidence type="ECO:0000313" key="2">
    <source>
        <dbReference type="Proteomes" id="UP000439917"/>
    </source>
</evidence>
<accession>A0AAN5X650</accession>
<dbReference type="SUPFAM" id="SSF53756">
    <property type="entry name" value="UDP-Glycosyltransferase/glycogen phosphorylase"/>
    <property type="match status" value="1"/>
</dbReference>
<name>A0AAN5X650_CROSK</name>
<dbReference type="Proteomes" id="UP000439917">
    <property type="component" value="Unassembled WGS sequence"/>
</dbReference>